<evidence type="ECO:0008006" key="2">
    <source>
        <dbReference type="Google" id="ProtNLM"/>
    </source>
</evidence>
<accession>A0A455SRH3</accession>
<dbReference type="AlphaFoldDB" id="A0A455SRH3"/>
<name>A0A455SRH3_9CHLR</name>
<dbReference type="EMBL" id="AP019376">
    <property type="protein sequence ID" value="BBH87774.1"/>
    <property type="molecule type" value="Genomic_DNA"/>
</dbReference>
<dbReference type="Gene3D" id="3.40.50.1820">
    <property type="entry name" value="alpha/beta hydrolase"/>
    <property type="match status" value="1"/>
</dbReference>
<proteinExistence type="predicted"/>
<organism evidence="1">
    <name type="scientific">Thermosporothrix sp. COM3</name>
    <dbReference type="NCBI Taxonomy" id="2490863"/>
    <lineage>
        <taxon>Bacteria</taxon>
        <taxon>Bacillati</taxon>
        <taxon>Chloroflexota</taxon>
        <taxon>Ktedonobacteria</taxon>
        <taxon>Ktedonobacterales</taxon>
        <taxon>Thermosporotrichaceae</taxon>
        <taxon>Thermosporothrix</taxon>
    </lineage>
</organism>
<dbReference type="InterPro" id="IPR029058">
    <property type="entry name" value="AB_hydrolase_fold"/>
</dbReference>
<evidence type="ECO:0000313" key="1">
    <source>
        <dbReference type="EMBL" id="BBH87774.1"/>
    </source>
</evidence>
<sequence length="71" mass="7389">MGDGAIPVERLAGVTIPTLVLDGSASPASMRDAVRTVAKALPHGQYRSLEGQTHTVSAEALAPVLTAFFRD</sequence>
<dbReference type="SUPFAM" id="SSF53474">
    <property type="entry name" value="alpha/beta-Hydrolases"/>
    <property type="match status" value="1"/>
</dbReference>
<protein>
    <recommendedName>
        <fullName evidence="2">Alpha/beta hydrolase</fullName>
    </recommendedName>
</protein>
<gene>
    <name evidence="1" type="ORF">KTC_25250</name>
</gene>
<reference evidence="1" key="1">
    <citation type="submission" date="2018-12" db="EMBL/GenBank/DDBJ databases">
        <title>Novel natural products biosynthetic potential of the class Ktedonobacteria.</title>
        <authorList>
            <person name="Zheng Y."/>
            <person name="Saitou A."/>
            <person name="Wang C.M."/>
            <person name="Toyoda A."/>
            <person name="Minakuchi Y."/>
            <person name="Sekiguchi Y."/>
            <person name="Ueda K."/>
            <person name="Takano H."/>
            <person name="Sakai Y."/>
            <person name="Yokota A."/>
            <person name="Yabe S."/>
        </authorList>
    </citation>
    <scope>NUCLEOTIDE SEQUENCE</scope>
    <source>
        <strain evidence="1">COM3</strain>
    </source>
</reference>